<dbReference type="Proteomes" id="UP000664480">
    <property type="component" value="Unassembled WGS sequence"/>
</dbReference>
<proteinExistence type="predicted"/>
<dbReference type="InterPro" id="IPR013517">
    <property type="entry name" value="FG-GAP"/>
</dbReference>
<reference evidence="3 4" key="1">
    <citation type="submission" date="2021-03" db="EMBL/GenBank/DDBJ databases">
        <title>novel species isolated from a fishpond in China.</title>
        <authorList>
            <person name="Lu H."/>
            <person name="Cai Z."/>
        </authorList>
    </citation>
    <scope>NUCLEOTIDE SEQUENCE [LARGE SCALE GENOMIC DNA]</scope>
    <source>
        <strain evidence="3 4">YJ13C</strain>
    </source>
</reference>
<dbReference type="InterPro" id="IPR028994">
    <property type="entry name" value="Integrin_alpha_N"/>
</dbReference>
<dbReference type="PROSITE" id="PS51257">
    <property type="entry name" value="PROKAR_LIPOPROTEIN"/>
    <property type="match status" value="1"/>
</dbReference>
<protein>
    <submittedName>
        <fullName evidence="3">VCBS repeat-containing protein</fullName>
    </submittedName>
</protein>
<keyword evidence="4" id="KW-1185">Reference proteome</keyword>
<feature type="domain" description="ASPIC/UnbV" evidence="2">
    <location>
        <begin position="523"/>
        <end position="589"/>
    </location>
</feature>
<accession>A0ABS3C9W3</accession>
<dbReference type="PANTHER" id="PTHR16026:SF0">
    <property type="entry name" value="CARTILAGE ACIDIC PROTEIN 1"/>
    <property type="match status" value="1"/>
</dbReference>
<dbReference type="Gene3D" id="2.130.10.130">
    <property type="entry name" value="Integrin alpha, N-terminal"/>
    <property type="match status" value="4"/>
</dbReference>
<sequence length="1102" mass="122468">MRKIIVGLLLSSVLFSCQEEQKSETTLFKKIDPKESGIDFRNDLSFDEEFNIFTYRNYYNGGGVALGDINNDGLLDIYFSANLSDNKLYLNKGNFQFEDITDQAGVAGKSAWSTGVAMADVNGDGFLDIYVCNSGDIAGDNKKNELFINKGDGTFTEQAETYGLADQGFSTHAVFFDYDKDGDLDVYLLNNSYEAIGSFNKMQNERPKRDAVGGDKLFRNDGENFTDVSEEAGIFGSIIGFGLGITIGDVNQDTWPDIFISNDFFEKDYLYINNQDGTFTESLESSMRSISAASMGADIADINGDGLLDIFVTDMLPEIPTRLKQVTTFENWDKFQFNKTHGYHYQFSRNMLHVNNGDGSFSEMGRLANVEATDWSWGALIFDMDGDGMKDLFVANGIYQDITDLDYLNFIDDEETKIKIISQEGVDYKALIDPIPINPVSNYAYHNLGDLHFENKANDWGLGEPIQSNGAAYGDLDNDGDLDLVVNNVNDPALLFRNDTREFFPNHHFLQLQLKGKGKNTEAIGTQILVKAGDKKFYMEQMPNRGFQSSVDPKLTLGLGELSSVDEINVLWPDGSFTQMKSVSADQLIQLDWNEAGEMPDNFDFFEKPAGDFFEKETASKLEFTHQENPMVDFDRDRLTYHMLSTEGPAFAKGDVNGDGLEDLYLGGAKTFVGKLFLQQRDGSFKLSEQSAFAIDALSEDTDALFVDVNGNGILDLVVASGGNESGLGSPDLMDRIYINDGKGNFEKKQNTGFASVLGSSSVIKVLDINSDGAMDLFMGGRLVPFVYGAPASSTLWINDGTGSFTDQTDQIAPALKEIGMVTDAAVLDYDQDGKEDLILVGEWMAPTFLRNTGNKLDLIEMPEMESLKGWYRSLAVGDFNEDGKPDLILGNHGLNTRFKTDSEHPISMYLNDFDQNGAVEHIFTRQNDGLQVPYTLKHELEKQVPGIRKKYMRYSNYNNEMLTDLFPEDAIANSIRNQINQLASGILINEGNGKFTWNALPRMAQKSWIFAIQTTDLNADGHLDLILGGNLTQAKPEVGKYDASYGEILLGNGDGTFTYWPNSQHGMKLEGDIRAIDKLDEDQFLIVKNSGTAEIWKVTNK</sequence>
<dbReference type="PANTHER" id="PTHR16026">
    <property type="entry name" value="CARTILAGE ACIDIC PROTEIN 1"/>
    <property type="match status" value="1"/>
</dbReference>
<dbReference type="EMBL" id="JAFKCU010000001">
    <property type="protein sequence ID" value="MBN7813891.1"/>
    <property type="molecule type" value="Genomic_DNA"/>
</dbReference>
<dbReference type="Pfam" id="PF07593">
    <property type="entry name" value="UnbV_ASPIC"/>
    <property type="match status" value="1"/>
</dbReference>
<evidence type="ECO:0000313" key="3">
    <source>
        <dbReference type="EMBL" id="MBN7813891.1"/>
    </source>
</evidence>
<dbReference type="SUPFAM" id="SSF69318">
    <property type="entry name" value="Integrin alpha N-terminal domain"/>
    <property type="match status" value="3"/>
</dbReference>
<comment type="caution">
    <text evidence="3">The sequence shown here is derived from an EMBL/GenBank/DDBJ whole genome shotgun (WGS) entry which is preliminary data.</text>
</comment>
<dbReference type="InterPro" id="IPR027039">
    <property type="entry name" value="Crtac1"/>
</dbReference>
<evidence type="ECO:0000313" key="4">
    <source>
        <dbReference type="Proteomes" id="UP000664480"/>
    </source>
</evidence>
<evidence type="ECO:0000256" key="1">
    <source>
        <dbReference type="ARBA" id="ARBA00022729"/>
    </source>
</evidence>
<dbReference type="Pfam" id="PF13517">
    <property type="entry name" value="FG-GAP_3"/>
    <property type="match status" value="6"/>
</dbReference>
<dbReference type="RefSeq" id="WP_206584563.1">
    <property type="nucleotide sequence ID" value="NZ_JAFKCU010000001.1"/>
</dbReference>
<name>A0ABS3C9W3_9BACT</name>
<evidence type="ECO:0000259" key="2">
    <source>
        <dbReference type="Pfam" id="PF07593"/>
    </source>
</evidence>
<gene>
    <name evidence="3" type="ORF">J0A69_00565</name>
</gene>
<keyword evidence="1" id="KW-0732">Signal</keyword>
<organism evidence="3 4">
    <name type="scientific">Algoriphagus pacificus</name>
    <dbReference type="NCBI Taxonomy" id="2811234"/>
    <lineage>
        <taxon>Bacteria</taxon>
        <taxon>Pseudomonadati</taxon>
        <taxon>Bacteroidota</taxon>
        <taxon>Cytophagia</taxon>
        <taxon>Cytophagales</taxon>
        <taxon>Cyclobacteriaceae</taxon>
        <taxon>Algoriphagus</taxon>
    </lineage>
</organism>
<dbReference type="InterPro" id="IPR011519">
    <property type="entry name" value="UnbV_ASPIC"/>
</dbReference>